<dbReference type="Proteomes" id="UP000186868">
    <property type="component" value="Unassembled WGS sequence"/>
</dbReference>
<gene>
    <name evidence="2" type="ORF">NIES593_09990</name>
</gene>
<dbReference type="RefSeq" id="WP_073599440.1">
    <property type="nucleotide sequence ID" value="NZ_MRCB01000009.1"/>
</dbReference>
<dbReference type="PANTHER" id="PTHR22916">
    <property type="entry name" value="GLYCOSYLTRANSFERASE"/>
    <property type="match status" value="1"/>
</dbReference>
<proteinExistence type="predicted"/>
<dbReference type="CDD" id="cd00761">
    <property type="entry name" value="Glyco_tranf_GTA_type"/>
    <property type="match status" value="1"/>
</dbReference>
<evidence type="ECO:0000259" key="1">
    <source>
        <dbReference type="Pfam" id="PF00535"/>
    </source>
</evidence>
<evidence type="ECO:0000313" key="3">
    <source>
        <dbReference type="Proteomes" id="UP000186868"/>
    </source>
</evidence>
<dbReference type="Gene3D" id="3.90.550.10">
    <property type="entry name" value="Spore Coat Polysaccharide Biosynthesis Protein SpsA, Chain A"/>
    <property type="match status" value="1"/>
</dbReference>
<dbReference type="OrthoDB" id="455644at2"/>
<comment type="caution">
    <text evidence="2">The sequence shown here is derived from an EMBL/GenBank/DDBJ whole genome shotgun (WGS) entry which is preliminary data.</text>
</comment>
<dbReference type="PANTHER" id="PTHR22916:SF3">
    <property type="entry name" value="UDP-GLCNAC:BETAGAL BETA-1,3-N-ACETYLGLUCOSAMINYLTRANSFERASE-LIKE PROTEIN 1"/>
    <property type="match status" value="1"/>
</dbReference>
<dbReference type="EMBL" id="MRCB01000009">
    <property type="protein sequence ID" value="OKH23543.1"/>
    <property type="molecule type" value="Genomic_DNA"/>
</dbReference>
<dbReference type="InterPro" id="IPR029044">
    <property type="entry name" value="Nucleotide-diphossugar_trans"/>
</dbReference>
<protein>
    <submittedName>
        <fullName evidence="2">Glucosyl transferase</fullName>
    </submittedName>
</protein>
<keyword evidence="2" id="KW-0808">Transferase</keyword>
<dbReference type="InterPro" id="IPR001173">
    <property type="entry name" value="Glyco_trans_2-like"/>
</dbReference>
<name>A0A1U7HIX5_9CYAN</name>
<feature type="domain" description="Glycosyltransferase 2-like" evidence="1">
    <location>
        <begin position="5"/>
        <end position="165"/>
    </location>
</feature>
<dbReference type="SUPFAM" id="SSF53448">
    <property type="entry name" value="Nucleotide-diphospho-sugar transferases"/>
    <property type="match status" value="1"/>
</dbReference>
<organism evidence="2 3">
    <name type="scientific">Hydrococcus rivularis NIES-593</name>
    <dbReference type="NCBI Taxonomy" id="1921803"/>
    <lineage>
        <taxon>Bacteria</taxon>
        <taxon>Bacillati</taxon>
        <taxon>Cyanobacteriota</taxon>
        <taxon>Cyanophyceae</taxon>
        <taxon>Pleurocapsales</taxon>
        <taxon>Hydrococcaceae</taxon>
        <taxon>Hydrococcus</taxon>
    </lineage>
</organism>
<dbReference type="AlphaFoldDB" id="A0A1U7HIX5"/>
<evidence type="ECO:0000313" key="2">
    <source>
        <dbReference type="EMBL" id="OKH23543.1"/>
    </source>
</evidence>
<accession>A0A1U7HIX5</accession>
<dbReference type="STRING" id="1921803.NIES593_09990"/>
<dbReference type="GO" id="GO:0016758">
    <property type="term" value="F:hexosyltransferase activity"/>
    <property type="evidence" value="ECO:0007669"/>
    <property type="project" value="UniProtKB-ARBA"/>
</dbReference>
<reference evidence="2 3" key="1">
    <citation type="submission" date="2016-11" db="EMBL/GenBank/DDBJ databases">
        <title>Draft Genome Sequences of Nine Cyanobacterial Strains from Diverse Habitats.</title>
        <authorList>
            <person name="Zhu T."/>
            <person name="Hou S."/>
            <person name="Lu X."/>
            <person name="Hess W.R."/>
        </authorList>
    </citation>
    <scope>NUCLEOTIDE SEQUENCE [LARGE SCALE GENOMIC DNA]</scope>
    <source>
        <strain evidence="2 3">NIES-593</strain>
    </source>
</reference>
<dbReference type="Pfam" id="PF00535">
    <property type="entry name" value="Glycos_transf_2"/>
    <property type="match status" value="1"/>
</dbReference>
<keyword evidence="3" id="KW-1185">Reference proteome</keyword>
<sequence length="350" mass="40478">MKLVSVIVPVYNVEKYIAQTIRSVLNQTYSNFELIVVDDGSPDKSAEICRQFQDPRIRIIHQKNRGLAGARNAGIRHAKGDYLAFLDGDDCWLPEKLEKHVQHLEASPHVGVSFSRSQFIDSDGNSLGIYQMPKLKDITPDHLLCRNPIGNGSAPVIRREVFEAIRFQKNFYGTIEDFYFDESFRQSEDIECWFRIAMQTSWQIEGIPDSLTLYRVNGEGLSANILKQLDSWEKLIEKHRTEFPELVKRWENPARAYQLRYLSRRAVRLKDGRMAVKLVNRALLTHWQILLSEPHRTILTAGAAYLLRYFPSSLYSRLESLALRATGFLQKVKILREQLRFSLTLNNSAY</sequence>